<dbReference type="Proteomes" id="UP000248817">
    <property type="component" value="Unassembled WGS sequence"/>
</dbReference>
<gene>
    <name evidence="2" type="ORF">BP00DRAFT_103652</name>
</gene>
<keyword evidence="3" id="KW-1185">Reference proteome</keyword>
<protein>
    <submittedName>
        <fullName evidence="2">Uncharacterized protein</fullName>
    </submittedName>
</protein>
<feature type="region of interest" description="Disordered" evidence="1">
    <location>
        <begin position="79"/>
        <end position="102"/>
    </location>
</feature>
<feature type="compositionally biased region" description="Basic and acidic residues" evidence="1">
    <location>
        <begin position="81"/>
        <end position="102"/>
    </location>
</feature>
<proteinExistence type="predicted"/>
<evidence type="ECO:0000313" key="3">
    <source>
        <dbReference type="Proteomes" id="UP000248817"/>
    </source>
</evidence>
<organism evidence="2 3">
    <name type="scientific">Aspergillus indologenus CBS 114.80</name>
    <dbReference type="NCBI Taxonomy" id="1450541"/>
    <lineage>
        <taxon>Eukaryota</taxon>
        <taxon>Fungi</taxon>
        <taxon>Dikarya</taxon>
        <taxon>Ascomycota</taxon>
        <taxon>Pezizomycotina</taxon>
        <taxon>Eurotiomycetes</taxon>
        <taxon>Eurotiomycetidae</taxon>
        <taxon>Eurotiales</taxon>
        <taxon>Aspergillaceae</taxon>
        <taxon>Aspergillus</taxon>
        <taxon>Aspergillus subgen. Circumdati</taxon>
    </lineage>
</organism>
<name>A0A2V5HLI2_9EURO</name>
<reference evidence="2 3" key="1">
    <citation type="submission" date="2018-02" db="EMBL/GenBank/DDBJ databases">
        <title>The genomes of Aspergillus section Nigri reveals drivers in fungal speciation.</title>
        <authorList>
            <consortium name="DOE Joint Genome Institute"/>
            <person name="Vesth T.C."/>
            <person name="Nybo J."/>
            <person name="Theobald S."/>
            <person name="Brandl J."/>
            <person name="Frisvad J.C."/>
            <person name="Nielsen K.F."/>
            <person name="Lyhne E.K."/>
            <person name="Kogle M.E."/>
            <person name="Kuo A."/>
            <person name="Riley R."/>
            <person name="Clum A."/>
            <person name="Nolan M."/>
            <person name="Lipzen A."/>
            <person name="Salamov A."/>
            <person name="Henrissat B."/>
            <person name="Wiebenga A."/>
            <person name="De vries R.P."/>
            <person name="Grigoriev I.V."/>
            <person name="Mortensen U.H."/>
            <person name="Andersen M.R."/>
            <person name="Baker S.E."/>
        </authorList>
    </citation>
    <scope>NUCLEOTIDE SEQUENCE [LARGE SCALE GENOMIC DNA]</scope>
    <source>
        <strain evidence="2 3">CBS 114.80</strain>
    </source>
</reference>
<dbReference type="AlphaFoldDB" id="A0A2V5HLI2"/>
<accession>A0A2V5HLI2</accession>
<evidence type="ECO:0000313" key="2">
    <source>
        <dbReference type="EMBL" id="PYI25338.1"/>
    </source>
</evidence>
<evidence type="ECO:0000256" key="1">
    <source>
        <dbReference type="SAM" id="MobiDB-lite"/>
    </source>
</evidence>
<sequence length="102" mass="11661">MFRLPKDIPRATLAGAVICITISGTLFGASQKSQHQFQQKVQEQKALEPTIDERITGLRGMRENLMAKKELVEKQLQNLEAKIEERTQKQPSEPKKEPPHNR</sequence>
<dbReference type="EMBL" id="KZ825654">
    <property type="protein sequence ID" value="PYI25338.1"/>
    <property type="molecule type" value="Genomic_DNA"/>
</dbReference>